<keyword evidence="6 11" id="KW-0067">ATP-binding</keyword>
<feature type="transmembrane region" description="Helical" evidence="11">
    <location>
        <begin position="221"/>
        <end position="241"/>
    </location>
</feature>
<dbReference type="NCBIfam" id="TIGR01511">
    <property type="entry name" value="ATPase-IB1_Cu"/>
    <property type="match status" value="1"/>
</dbReference>
<dbReference type="PANTHER" id="PTHR43079">
    <property type="entry name" value="PROBABLE CADMIUM/ZINC-TRANSPORTING ATPASE HMA1"/>
    <property type="match status" value="1"/>
</dbReference>
<dbReference type="NCBIfam" id="TIGR01494">
    <property type="entry name" value="ATPase_P-type"/>
    <property type="match status" value="1"/>
</dbReference>
<keyword evidence="5 11" id="KW-0547">Nucleotide-binding</keyword>
<dbReference type="EC" id="3.6.3.3" evidence="13"/>
<feature type="domain" description="P-type ATPase A" evidence="12">
    <location>
        <begin position="306"/>
        <end position="406"/>
    </location>
</feature>
<evidence type="ECO:0000256" key="5">
    <source>
        <dbReference type="ARBA" id="ARBA00022741"/>
    </source>
</evidence>
<feature type="transmembrane region" description="Helical" evidence="11">
    <location>
        <begin position="187"/>
        <end position="206"/>
    </location>
</feature>
<proteinExistence type="inferred from homology"/>
<comment type="similarity">
    <text evidence="2 11">Belongs to the cation transport ATPase (P-type) (TC 3.A.3) family. Type IB subfamily.</text>
</comment>
<dbReference type="SFLD" id="SFLDF00027">
    <property type="entry name" value="p-type_atpase"/>
    <property type="match status" value="1"/>
</dbReference>
<keyword evidence="11" id="KW-1003">Cell membrane</keyword>
<dbReference type="PROSITE" id="PS00154">
    <property type="entry name" value="ATPASE_E1_E2"/>
    <property type="match status" value="1"/>
</dbReference>
<dbReference type="GO" id="GO:0030001">
    <property type="term" value="P:metal ion transport"/>
    <property type="evidence" value="ECO:0007669"/>
    <property type="project" value="UniProtKB-ARBA"/>
</dbReference>
<dbReference type="NCBIfam" id="TIGR01512">
    <property type="entry name" value="ATPase-IB2_Cd"/>
    <property type="match status" value="1"/>
</dbReference>
<evidence type="ECO:0000256" key="1">
    <source>
        <dbReference type="ARBA" id="ARBA00004141"/>
    </source>
</evidence>
<evidence type="ECO:0000256" key="3">
    <source>
        <dbReference type="ARBA" id="ARBA00022692"/>
    </source>
</evidence>
<evidence type="ECO:0000256" key="9">
    <source>
        <dbReference type="ARBA" id="ARBA00022989"/>
    </source>
</evidence>
<dbReference type="GO" id="GO:0005524">
    <property type="term" value="F:ATP binding"/>
    <property type="evidence" value="ECO:0007669"/>
    <property type="project" value="UniProtKB-UniRule"/>
</dbReference>
<evidence type="ECO:0000313" key="13">
    <source>
        <dbReference type="EMBL" id="HGT39233.1"/>
    </source>
</evidence>
<evidence type="ECO:0000256" key="7">
    <source>
        <dbReference type="ARBA" id="ARBA00022842"/>
    </source>
</evidence>
<dbReference type="CDD" id="cd07551">
    <property type="entry name" value="P-type_ATPase_HM_ZosA_PfeT-like"/>
    <property type="match status" value="1"/>
</dbReference>
<dbReference type="GO" id="GO:0005886">
    <property type="term" value="C:plasma membrane"/>
    <property type="evidence" value="ECO:0007669"/>
    <property type="project" value="UniProtKB-SubCell"/>
</dbReference>
<feature type="transmembrane region" description="Helical" evidence="11">
    <location>
        <begin position="457"/>
        <end position="480"/>
    </location>
</feature>
<evidence type="ECO:0000256" key="11">
    <source>
        <dbReference type="RuleBase" id="RU362081"/>
    </source>
</evidence>
<organism evidence="13">
    <name type="scientific">Schlesneria paludicola</name>
    <dbReference type="NCBI Taxonomy" id="360056"/>
    <lineage>
        <taxon>Bacteria</taxon>
        <taxon>Pseudomonadati</taxon>
        <taxon>Planctomycetota</taxon>
        <taxon>Planctomycetia</taxon>
        <taxon>Planctomycetales</taxon>
        <taxon>Planctomycetaceae</taxon>
        <taxon>Schlesneria</taxon>
    </lineage>
</organism>
<keyword evidence="7" id="KW-0460">Magnesium</keyword>
<feature type="transmembrane region" description="Helical" evidence="11">
    <location>
        <begin position="426"/>
        <end position="445"/>
    </location>
</feature>
<name>A0A7C4LKN6_9PLAN</name>
<dbReference type="GO" id="GO:0016887">
    <property type="term" value="F:ATP hydrolysis activity"/>
    <property type="evidence" value="ECO:0007669"/>
    <property type="project" value="InterPro"/>
</dbReference>
<dbReference type="InterPro" id="IPR027256">
    <property type="entry name" value="P-typ_ATPase_IB"/>
</dbReference>
<dbReference type="NCBIfam" id="TIGR01525">
    <property type="entry name" value="ATPase-IB_hvy"/>
    <property type="match status" value="1"/>
</dbReference>
<gene>
    <name evidence="13" type="primary">cadA</name>
    <name evidence="13" type="ORF">ENS64_08220</name>
</gene>
<accession>A0A7C4LKN6</accession>
<dbReference type="InterPro" id="IPR051949">
    <property type="entry name" value="Cation_Transport_ATPase"/>
</dbReference>
<dbReference type="InterPro" id="IPR044492">
    <property type="entry name" value="P_typ_ATPase_HD_dom"/>
</dbReference>
<dbReference type="PANTHER" id="PTHR43079:SF1">
    <property type="entry name" value="CADMIUM_ZINC-TRANSPORTING ATPASE HMA1, CHLOROPLASTIC-RELATED"/>
    <property type="match status" value="1"/>
</dbReference>
<keyword evidence="10 11" id="KW-0472">Membrane</keyword>
<feature type="transmembrane region" description="Helical" evidence="11">
    <location>
        <begin position="766"/>
        <end position="788"/>
    </location>
</feature>
<dbReference type="InterPro" id="IPR023299">
    <property type="entry name" value="ATPase_P-typ_cyto_dom_N"/>
</dbReference>
<reference evidence="13" key="1">
    <citation type="journal article" date="2020" name="mSystems">
        <title>Genome- and Community-Level Interaction Insights into Carbon Utilization and Element Cycling Functions of Hydrothermarchaeota in Hydrothermal Sediment.</title>
        <authorList>
            <person name="Zhou Z."/>
            <person name="Liu Y."/>
            <person name="Xu W."/>
            <person name="Pan J."/>
            <person name="Luo Z.H."/>
            <person name="Li M."/>
        </authorList>
    </citation>
    <scope>NUCLEOTIDE SEQUENCE [LARGE SCALE GENOMIC DNA]</scope>
    <source>
        <strain evidence="13">SpSt-508</strain>
    </source>
</reference>
<comment type="caution">
    <text evidence="13">The sequence shown here is derived from an EMBL/GenBank/DDBJ whole genome shotgun (WGS) entry which is preliminary data.</text>
</comment>
<dbReference type="InterPro" id="IPR008250">
    <property type="entry name" value="ATPase_P-typ_transduc_dom_A_sf"/>
</dbReference>
<keyword evidence="13" id="KW-0378">Hydrolase</keyword>
<dbReference type="InterPro" id="IPR036412">
    <property type="entry name" value="HAD-like_sf"/>
</dbReference>
<keyword evidence="9 11" id="KW-1133">Transmembrane helix</keyword>
<dbReference type="SFLD" id="SFLDG00002">
    <property type="entry name" value="C1.7:_P-type_atpase_like"/>
    <property type="match status" value="1"/>
</dbReference>
<dbReference type="Gene3D" id="3.40.50.1000">
    <property type="entry name" value="HAD superfamily/HAD-like"/>
    <property type="match status" value="1"/>
</dbReference>
<keyword evidence="3 11" id="KW-0812">Transmembrane</keyword>
<evidence type="ECO:0000259" key="12">
    <source>
        <dbReference type="Pfam" id="PF00122"/>
    </source>
</evidence>
<dbReference type="GO" id="GO:0019829">
    <property type="term" value="F:ATPase-coupled monoatomic cation transmembrane transporter activity"/>
    <property type="evidence" value="ECO:0007669"/>
    <property type="project" value="InterPro"/>
</dbReference>
<feature type="transmembrane region" description="Helical" evidence="11">
    <location>
        <begin position="794"/>
        <end position="814"/>
    </location>
</feature>
<evidence type="ECO:0000256" key="10">
    <source>
        <dbReference type="ARBA" id="ARBA00023136"/>
    </source>
</evidence>
<dbReference type="PRINTS" id="PR00941">
    <property type="entry name" value="CDATPASE"/>
</dbReference>
<dbReference type="InterPro" id="IPR001757">
    <property type="entry name" value="P_typ_ATPase"/>
</dbReference>
<dbReference type="SUPFAM" id="SSF81665">
    <property type="entry name" value="Calcium ATPase, transmembrane domain M"/>
    <property type="match status" value="1"/>
</dbReference>
<dbReference type="InterPro" id="IPR023298">
    <property type="entry name" value="ATPase_P-typ_TM_dom_sf"/>
</dbReference>
<dbReference type="FunFam" id="2.70.150.10:FF:000002">
    <property type="entry name" value="Copper-transporting ATPase 1, putative"/>
    <property type="match status" value="1"/>
</dbReference>
<dbReference type="EMBL" id="DSVQ01000012">
    <property type="protein sequence ID" value="HGT39233.1"/>
    <property type="molecule type" value="Genomic_DNA"/>
</dbReference>
<dbReference type="InterPro" id="IPR059000">
    <property type="entry name" value="ATPase_P-type_domA"/>
</dbReference>
<dbReference type="GO" id="GO:0046872">
    <property type="term" value="F:metal ion binding"/>
    <property type="evidence" value="ECO:0007669"/>
    <property type="project" value="UniProtKB-KW"/>
</dbReference>
<sequence>MASLKIHPLRAALGTSGERLHGVSHTVPIFIDDPANVPRTRHHQPSLGVERQAENVVRLLVGHELRHAEASRRLERRRPLLRRLCPPQPPRRGATHTAQYRHLLHTTSMPKGDNRCHLIGAPREQKGPRHSFPVRPSGRPLIIKAAGPVPALLCAARSQPIAAPSPATATATTVKPHAHHHGTTEQFWLVAGTILCLVAALAGWSLEQFVLRPVATGPSALQFLIWGLYAAAYLAGGWHTALHAWEELRSGHLNIDVLMLAAALGSAGLGHFADGAALLFLFALSQTLETVILGRTRRAISDLMQLTPDSAVRLRNGSEERVPVEQLQRGDHILVRPGERLPADGIVLAGATSIDQSPMTGESIPVDKQPGDPVYSGTLNQQGVIQVEVTHVGGESTLARMVQLVEQAQAQRANSQRFTEWFGERYTWVVIGLSLATLWLPRFWLDEPWSDTVHRAMTVLVVASPCAVVISIPAAILVAITSAAKGGVLVKGGAALEDCASLQAMAFDKTGTLTIGRPRVVLIHTADDVAPEELLGQAAALEAQSEHPLAQAIVRAAEEARVTIPSAQVVSAVTGFGIEGRVDGHHLRVGKLSWFDAQHNSPAVAANGRVRAAALAAQQQGQTVIVVANEQRWLGMFGVADTLRPTAAEAIRQLRQLGLRELTMLTGDSEAVARSIAAQLGLSFRAALLPDEKLDCIQQLRHEYGPTGMVGDGMNDAPSLAAATVGFSLGGAGTHVALETADVVLLADDLRRLPYIIALSRRTQQIVWQNLAVAFGMMGLLLVATFVTHLPLPLAVLGHEGSTLAVILNGLRLLRFPRVIAPRAA</sequence>
<dbReference type="Pfam" id="PF00122">
    <property type="entry name" value="E1-E2_ATPase"/>
    <property type="match status" value="1"/>
</dbReference>
<protein>
    <submittedName>
        <fullName evidence="13">Cadmium-translocating P-type ATPase</fullName>
        <ecNumber evidence="13">3.6.3.3</ecNumber>
    </submittedName>
</protein>
<dbReference type="InterPro" id="IPR018303">
    <property type="entry name" value="ATPase_P-typ_P_site"/>
</dbReference>
<dbReference type="SFLD" id="SFLDS00003">
    <property type="entry name" value="Haloacid_Dehalogenase"/>
    <property type="match status" value="1"/>
</dbReference>
<dbReference type="Gene3D" id="2.70.150.10">
    <property type="entry name" value="Calcium-transporting ATPase, cytoplasmic transduction domain A"/>
    <property type="match status" value="1"/>
</dbReference>
<keyword evidence="4 11" id="KW-0479">Metal-binding</keyword>
<dbReference type="Gene3D" id="3.40.1110.10">
    <property type="entry name" value="Calcium-transporting ATPase, cytoplasmic domain N"/>
    <property type="match status" value="1"/>
</dbReference>
<keyword evidence="8" id="KW-1278">Translocase</keyword>
<dbReference type="PRINTS" id="PR00119">
    <property type="entry name" value="CATATPASE"/>
</dbReference>
<dbReference type="SUPFAM" id="SSF81653">
    <property type="entry name" value="Calcium ATPase, transduction domain A"/>
    <property type="match status" value="1"/>
</dbReference>
<dbReference type="SUPFAM" id="SSF56784">
    <property type="entry name" value="HAD-like"/>
    <property type="match status" value="1"/>
</dbReference>
<dbReference type="Pfam" id="PF00702">
    <property type="entry name" value="Hydrolase"/>
    <property type="match status" value="1"/>
</dbReference>
<evidence type="ECO:0000256" key="2">
    <source>
        <dbReference type="ARBA" id="ARBA00006024"/>
    </source>
</evidence>
<evidence type="ECO:0000256" key="4">
    <source>
        <dbReference type="ARBA" id="ARBA00022723"/>
    </source>
</evidence>
<dbReference type="AlphaFoldDB" id="A0A7C4LKN6"/>
<evidence type="ECO:0000256" key="6">
    <source>
        <dbReference type="ARBA" id="ARBA00022840"/>
    </source>
</evidence>
<evidence type="ECO:0000256" key="8">
    <source>
        <dbReference type="ARBA" id="ARBA00022967"/>
    </source>
</evidence>
<comment type="subcellular location">
    <subcellularLocation>
        <location evidence="11">Cell membrane</location>
    </subcellularLocation>
    <subcellularLocation>
        <location evidence="1">Membrane</location>
        <topology evidence="1">Multi-pass membrane protein</topology>
    </subcellularLocation>
</comment>
<dbReference type="InterPro" id="IPR023214">
    <property type="entry name" value="HAD_sf"/>
</dbReference>